<gene>
    <name evidence="5" type="ORF">E1283_05350</name>
</gene>
<evidence type="ECO:0000259" key="4">
    <source>
        <dbReference type="PROSITE" id="PS50893"/>
    </source>
</evidence>
<dbReference type="CDD" id="cd03230">
    <property type="entry name" value="ABC_DR_subfamily_A"/>
    <property type="match status" value="1"/>
</dbReference>
<dbReference type="SMART" id="SM00382">
    <property type="entry name" value="AAA"/>
    <property type="match status" value="1"/>
</dbReference>
<dbReference type="AlphaFoldDB" id="A0A4R4TK73"/>
<dbReference type="PANTHER" id="PTHR43038:SF3">
    <property type="entry name" value="ABC TRANSPORTER G FAMILY MEMBER 20 ISOFORM X1"/>
    <property type="match status" value="1"/>
</dbReference>
<dbReference type="GO" id="GO:0005524">
    <property type="term" value="F:ATP binding"/>
    <property type="evidence" value="ECO:0007669"/>
    <property type="project" value="UniProtKB-KW"/>
</dbReference>
<sequence length="285" mass="29925">MNKSSLDPVSVRAHDLRVTRGRVQVLKGLDFTVRRGGVTGLLGPSGCGKTTLMRAIAGIQARATGTLEVLGRPAGSPALRPLIGYVTQAPSVYLDLTVRQNLEYYAAVLGVPRADPAMGAPPWGHLPAARLGAVSRGRVDAALADVDLTSHAGALAADLSGGQRSRASLAVALLGSPELLVLDEPTVGLDPVLRRGLWELFHRLAGQHGVTLLISSHVMDEADRCERLLLMRAGRLLADGTPAELRRRTGADTVEEAFLRLVDDADDADDAGDADDSAARAGESV</sequence>
<keyword evidence="6" id="KW-1185">Reference proteome</keyword>
<comment type="caution">
    <text evidence="5">The sequence shown here is derived from an EMBL/GenBank/DDBJ whole genome shotgun (WGS) entry which is preliminary data.</text>
</comment>
<dbReference type="Gene3D" id="3.40.50.300">
    <property type="entry name" value="P-loop containing nucleotide triphosphate hydrolases"/>
    <property type="match status" value="1"/>
</dbReference>
<feature type="region of interest" description="Disordered" evidence="3">
    <location>
        <begin position="266"/>
        <end position="285"/>
    </location>
</feature>
<dbReference type="InterPro" id="IPR003593">
    <property type="entry name" value="AAA+_ATPase"/>
</dbReference>
<dbReference type="Proteomes" id="UP000295345">
    <property type="component" value="Unassembled WGS sequence"/>
</dbReference>
<name>A0A4R4TK73_9ACTN</name>
<evidence type="ECO:0000256" key="2">
    <source>
        <dbReference type="ARBA" id="ARBA00022840"/>
    </source>
</evidence>
<dbReference type="InterPro" id="IPR003439">
    <property type="entry name" value="ABC_transporter-like_ATP-bd"/>
</dbReference>
<dbReference type="InterPro" id="IPR017871">
    <property type="entry name" value="ABC_transporter-like_CS"/>
</dbReference>
<protein>
    <submittedName>
        <fullName evidence="5">ABC transporter ATP-binding protein</fullName>
    </submittedName>
</protein>
<organism evidence="5 6">
    <name type="scientific">Streptomyces hainanensis</name>
    <dbReference type="NCBI Taxonomy" id="402648"/>
    <lineage>
        <taxon>Bacteria</taxon>
        <taxon>Bacillati</taxon>
        <taxon>Actinomycetota</taxon>
        <taxon>Actinomycetes</taxon>
        <taxon>Kitasatosporales</taxon>
        <taxon>Streptomycetaceae</taxon>
        <taxon>Streptomyces</taxon>
    </lineage>
</organism>
<dbReference type="RefSeq" id="WP_132816705.1">
    <property type="nucleotide sequence ID" value="NZ_SMKI01000035.1"/>
</dbReference>
<dbReference type="PROSITE" id="PS00211">
    <property type="entry name" value="ABC_TRANSPORTER_1"/>
    <property type="match status" value="1"/>
</dbReference>
<dbReference type="OrthoDB" id="9804819at2"/>
<dbReference type="PANTHER" id="PTHR43038">
    <property type="entry name" value="ATP-BINDING CASSETTE, SUB-FAMILY H, MEMBER 1"/>
    <property type="match status" value="1"/>
</dbReference>
<evidence type="ECO:0000313" key="5">
    <source>
        <dbReference type="EMBL" id="TDC78328.1"/>
    </source>
</evidence>
<keyword evidence="2 5" id="KW-0067">ATP-binding</keyword>
<dbReference type="InterPro" id="IPR027417">
    <property type="entry name" value="P-loop_NTPase"/>
</dbReference>
<evidence type="ECO:0000256" key="1">
    <source>
        <dbReference type="ARBA" id="ARBA00022741"/>
    </source>
</evidence>
<reference evidence="5 6" key="1">
    <citation type="submission" date="2019-03" db="EMBL/GenBank/DDBJ databases">
        <title>Draft genome sequences of novel Actinobacteria.</title>
        <authorList>
            <person name="Sahin N."/>
            <person name="Ay H."/>
            <person name="Saygin H."/>
        </authorList>
    </citation>
    <scope>NUCLEOTIDE SEQUENCE [LARGE SCALE GENOMIC DNA]</scope>
    <source>
        <strain evidence="5 6">DSM 41900</strain>
    </source>
</reference>
<dbReference type="Pfam" id="PF00005">
    <property type="entry name" value="ABC_tran"/>
    <property type="match status" value="1"/>
</dbReference>
<dbReference type="GO" id="GO:0016887">
    <property type="term" value="F:ATP hydrolysis activity"/>
    <property type="evidence" value="ECO:0007669"/>
    <property type="project" value="InterPro"/>
</dbReference>
<dbReference type="PROSITE" id="PS50893">
    <property type="entry name" value="ABC_TRANSPORTER_2"/>
    <property type="match status" value="1"/>
</dbReference>
<feature type="compositionally biased region" description="Acidic residues" evidence="3">
    <location>
        <begin position="266"/>
        <end position="276"/>
    </location>
</feature>
<evidence type="ECO:0000256" key="3">
    <source>
        <dbReference type="SAM" id="MobiDB-lite"/>
    </source>
</evidence>
<dbReference type="EMBL" id="SMKI01000035">
    <property type="protein sequence ID" value="TDC78328.1"/>
    <property type="molecule type" value="Genomic_DNA"/>
</dbReference>
<keyword evidence="1" id="KW-0547">Nucleotide-binding</keyword>
<evidence type="ECO:0000313" key="6">
    <source>
        <dbReference type="Proteomes" id="UP000295345"/>
    </source>
</evidence>
<feature type="domain" description="ABC transporter" evidence="4">
    <location>
        <begin position="11"/>
        <end position="258"/>
    </location>
</feature>
<dbReference type="SUPFAM" id="SSF52540">
    <property type="entry name" value="P-loop containing nucleoside triphosphate hydrolases"/>
    <property type="match status" value="1"/>
</dbReference>
<accession>A0A4R4TK73</accession>
<proteinExistence type="predicted"/>